<dbReference type="Proteomes" id="UP000195062">
    <property type="component" value="Unassembled WGS sequence"/>
</dbReference>
<dbReference type="AlphaFoldDB" id="A0A251XI03"/>
<sequence>MCRPMDATNSSAAQWWICRMSRPPRMSNEMSSDEDMATDISTPFRGA</sequence>
<feature type="region of interest" description="Disordered" evidence="1">
    <location>
        <begin position="26"/>
        <end position="47"/>
    </location>
</feature>
<organism evidence="2 3">
    <name type="scientific">Clavibacter michiganensis subsp. michiganensis</name>
    <dbReference type="NCBI Taxonomy" id="33013"/>
    <lineage>
        <taxon>Bacteria</taxon>
        <taxon>Bacillati</taxon>
        <taxon>Actinomycetota</taxon>
        <taxon>Actinomycetes</taxon>
        <taxon>Micrococcales</taxon>
        <taxon>Microbacteriaceae</taxon>
        <taxon>Clavibacter</taxon>
    </lineage>
</organism>
<protein>
    <submittedName>
        <fullName evidence="2">Uncharacterized protein</fullName>
    </submittedName>
</protein>
<comment type="caution">
    <text evidence="2">The sequence shown here is derived from an EMBL/GenBank/DDBJ whole genome shotgun (WGS) entry which is preliminary data.</text>
</comment>
<proteinExistence type="predicted"/>
<keyword evidence="3" id="KW-1185">Reference proteome</keyword>
<reference evidence="2 3" key="1">
    <citation type="submission" date="2016-08" db="EMBL/GenBank/DDBJ databases">
        <title>Genome sequence of Clavibacter michiganensis subsp. michiganensis strain CASJ007.</title>
        <authorList>
            <person name="Thapa S.P."/>
            <person name="Coaker G."/>
        </authorList>
    </citation>
    <scope>NUCLEOTIDE SEQUENCE [LARGE SCALE GENOMIC DNA]</scope>
    <source>
        <strain evidence="2">CASJ007</strain>
    </source>
</reference>
<accession>A0A251XI03</accession>
<gene>
    <name evidence="2" type="ORF">CMMCAS07_11565</name>
</gene>
<evidence type="ECO:0000313" key="2">
    <source>
        <dbReference type="EMBL" id="OUE02649.1"/>
    </source>
</evidence>
<evidence type="ECO:0000313" key="3">
    <source>
        <dbReference type="Proteomes" id="UP000195062"/>
    </source>
</evidence>
<name>A0A251XI03_CLAMM</name>
<evidence type="ECO:0000256" key="1">
    <source>
        <dbReference type="SAM" id="MobiDB-lite"/>
    </source>
</evidence>
<dbReference type="EMBL" id="MDHH01000002">
    <property type="protein sequence ID" value="OUE02649.1"/>
    <property type="molecule type" value="Genomic_DNA"/>
</dbReference>